<evidence type="ECO:0000256" key="1">
    <source>
        <dbReference type="SAM" id="MobiDB-lite"/>
    </source>
</evidence>
<evidence type="ECO:0000313" key="4">
    <source>
        <dbReference type="Proteomes" id="UP001251528"/>
    </source>
</evidence>
<dbReference type="Pfam" id="PF13302">
    <property type="entry name" value="Acetyltransf_3"/>
    <property type="match status" value="1"/>
</dbReference>
<feature type="region of interest" description="Disordered" evidence="1">
    <location>
        <begin position="83"/>
        <end position="104"/>
    </location>
</feature>
<comment type="caution">
    <text evidence="3">The sequence shown here is derived from an EMBL/GenBank/DDBJ whole genome shotgun (WGS) entry which is preliminary data.</text>
</comment>
<dbReference type="EMBL" id="JASWJB010000005">
    <property type="protein sequence ID" value="KAK2616554.1"/>
    <property type="molecule type" value="Genomic_DNA"/>
</dbReference>
<evidence type="ECO:0000313" key="3">
    <source>
        <dbReference type="EMBL" id="KAK2616554.1"/>
    </source>
</evidence>
<evidence type="ECO:0000259" key="2">
    <source>
        <dbReference type="PROSITE" id="PS51186"/>
    </source>
</evidence>
<proteinExistence type="predicted"/>
<dbReference type="InterPro" id="IPR016181">
    <property type="entry name" value="Acyl_CoA_acyltransferase"/>
</dbReference>
<name>A0AAJ0CYS3_9HYPO</name>
<accession>A0AAJ0CYS3</accession>
<dbReference type="SUPFAM" id="SSF55729">
    <property type="entry name" value="Acyl-CoA N-acyltransferases (Nat)"/>
    <property type="match status" value="1"/>
</dbReference>
<feature type="domain" description="N-acetyltransferase" evidence="2">
    <location>
        <begin position="59"/>
        <end position="215"/>
    </location>
</feature>
<keyword evidence="4" id="KW-1185">Reference proteome</keyword>
<dbReference type="Proteomes" id="UP001251528">
    <property type="component" value="Unassembled WGS sequence"/>
</dbReference>
<dbReference type="Gene3D" id="3.40.630.30">
    <property type="match status" value="1"/>
</dbReference>
<protein>
    <recommendedName>
        <fullName evidence="2">N-acetyltransferase domain-containing protein</fullName>
    </recommendedName>
</protein>
<reference evidence="3" key="1">
    <citation type="submission" date="2023-06" db="EMBL/GenBank/DDBJ databases">
        <title>Conoideocrella luteorostrata (Hypocreales: Clavicipitaceae), a potential biocontrol fungus for elongate hemlock scale in United States Christmas tree production areas.</title>
        <authorList>
            <person name="Barrett H."/>
            <person name="Lovett B."/>
            <person name="Macias A.M."/>
            <person name="Stajich J.E."/>
            <person name="Kasson M.T."/>
        </authorList>
    </citation>
    <scope>NUCLEOTIDE SEQUENCE</scope>
    <source>
        <strain evidence="3">ARSEF 14590</strain>
    </source>
</reference>
<gene>
    <name evidence="3" type="ORF">QQS21_000597</name>
</gene>
<organism evidence="3 4">
    <name type="scientific">Conoideocrella luteorostrata</name>
    <dbReference type="NCBI Taxonomy" id="1105319"/>
    <lineage>
        <taxon>Eukaryota</taxon>
        <taxon>Fungi</taxon>
        <taxon>Dikarya</taxon>
        <taxon>Ascomycota</taxon>
        <taxon>Pezizomycotina</taxon>
        <taxon>Sordariomycetes</taxon>
        <taxon>Hypocreomycetidae</taxon>
        <taxon>Hypocreales</taxon>
        <taxon>Clavicipitaceae</taxon>
        <taxon>Conoideocrella</taxon>
    </lineage>
</organism>
<dbReference type="PANTHER" id="PTHR43415:SF3">
    <property type="entry name" value="GNAT-FAMILY ACETYLTRANSFERASE"/>
    <property type="match status" value="1"/>
</dbReference>
<dbReference type="AlphaFoldDB" id="A0AAJ0CYS3"/>
<dbReference type="PANTHER" id="PTHR43415">
    <property type="entry name" value="SPERMIDINE N(1)-ACETYLTRANSFERASE"/>
    <property type="match status" value="1"/>
</dbReference>
<dbReference type="InterPro" id="IPR000182">
    <property type="entry name" value="GNAT_dom"/>
</dbReference>
<dbReference type="GO" id="GO:0016747">
    <property type="term" value="F:acyltransferase activity, transferring groups other than amino-acyl groups"/>
    <property type="evidence" value="ECO:0007669"/>
    <property type="project" value="InterPro"/>
</dbReference>
<sequence length="228" mass="25838">MDSIVSTAKTAFQSERLAYIKIDETNEDIKSFLPDVEDDPIVQALSSPAMLKPKGKKDIDWYAEQLAKSHLAVAICLRRDLTSSNGPSEENEKTNSPTIETSVQDKGTELAKPTIIGTVCLSWGGIDPSMLHHRNASVGITLGNAFQNKGYGREAINWIIDWGFRHAGLHTISIVTYSYNDRAAHLYRELGFQLEGRRRQVAWFDRKWYDELWFGITESEWEAMRSLN</sequence>
<dbReference type="PROSITE" id="PS51186">
    <property type="entry name" value="GNAT"/>
    <property type="match status" value="1"/>
</dbReference>